<dbReference type="PANTHER" id="PTHR35609">
    <property type="entry name" value="MACRO DOMAIN-CONTAINING PROTEIN"/>
    <property type="match status" value="1"/>
</dbReference>
<keyword evidence="1" id="KW-0614">Plasmid</keyword>
<reference evidence="1" key="1">
    <citation type="journal article" date="2016" name="Nat. Microbiol.">
        <title>Global phylogeography and evolutionary history of Shigella dysenteriae type 1.</title>
        <authorList>
            <person name="Njamkepo E."/>
            <person name="Fawal N."/>
            <person name="Tran-Dien A."/>
            <person name="Hawkey J."/>
            <person name="Strockbine N."/>
            <person name="Jenkins C."/>
            <person name="Talukder K.A."/>
            <person name="Bercion R."/>
            <person name="Kuleshov K."/>
            <person name="Kolinska R."/>
            <person name="Russell J.E."/>
            <person name="Kaftyreva L."/>
            <person name="Accou-Demartin M."/>
            <person name="Karas A."/>
            <person name="Vandenberg O."/>
            <person name="Mather A.E."/>
            <person name="Mason C.J."/>
            <person name="Page A.J."/>
            <person name="Ramamurthy T."/>
            <person name="Bizet C."/>
            <person name="Gamian A."/>
            <person name="Carle I."/>
            <person name="Sow A.G."/>
            <person name="Bouchier C."/>
            <person name="Wester A.L."/>
            <person name="Lejay-Collin M."/>
            <person name="Fonkoua M.C."/>
            <person name="Hello S.L."/>
            <person name="Blaser M.J."/>
            <person name="Jernberg C."/>
            <person name="Ruckly C."/>
            <person name="Merens A."/>
            <person name="Page A.L."/>
            <person name="Aslett M."/>
            <person name="Roggentin P."/>
            <person name="Fruth A."/>
            <person name="Denamur E."/>
            <person name="Venkatesan M."/>
            <person name="Bercovier H."/>
            <person name="Bodhidatta L."/>
            <person name="Chiou C.S."/>
            <person name="Clermont D."/>
            <person name="Colonna B."/>
            <person name="Egorova S."/>
            <person name="Pazhani G.P."/>
            <person name="Ezernitchi A.V."/>
            <person name="Guigon G."/>
            <person name="Harris S.R."/>
            <person name="Izumiya H."/>
            <person name="Korzeniowska-Kowal A."/>
            <person name="Lutynska A."/>
            <person name="Gouali M."/>
            <person name="Grimont F."/>
            <person name="Langendorf C."/>
            <person name="Marejkova M."/>
            <person name="Peterson L.A."/>
            <person name="Perez-Perez G."/>
            <person name="Ngandjio A."/>
            <person name="Podkolzin A."/>
            <person name="Souche E."/>
            <person name="Makarova M."/>
            <person name="Shipulin G.A."/>
            <person name="Ye C."/>
            <person name="Zemlickova H."/>
            <person name="Herpay M."/>
            <person name="Grimont P.A."/>
            <person name="Parkhill J."/>
            <person name="Sansonetti P."/>
            <person name="Holt K.E."/>
            <person name="Brisse S."/>
            <person name="Thomson N.R."/>
            <person name="Weill F.X."/>
        </authorList>
    </citation>
    <scope>NUCLEOTIDE SEQUENCE</scope>
    <source>
        <strain evidence="1">CAR10</strain>
        <plasmid evidence="1">pCAR10</plasmid>
    </source>
</reference>
<dbReference type="EMBL" id="KT754161">
    <property type="protein sequence ID" value="AMQ11611.1"/>
    <property type="molecule type" value="Genomic_DNA"/>
</dbReference>
<dbReference type="AlphaFoldDB" id="A0A142CM16"/>
<dbReference type="PANTHER" id="PTHR35609:SF1">
    <property type="entry name" value="MACRO DOMAIN-CONTAINING PROTEIN"/>
    <property type="match status" value="1"/>
</dbReference>
<sequence length="337" mass="37141">MSWFSDIYGFEESTYARTQAKFCIDGPLLHTRGQSSRTFHAGILTMPSLAELRKAVCSLEVSGGERIKLSSLVADAYELHRWPEANRAIIQVASQFNLLEMPNEHTTPEKGITNYQYDYTQGPSCAMACAAATVFRNYLVPVGSQRGQTQTCQLNALADMDRAIGIGGIRMQNGYALLQPDTVLAISKHIEAMDELSRDGVRQNLRVGVHSDTEVTIPGVSKDQRVTQVLCSALPVAYHYSPRKDWAPFATLVLEACYEATLLAAVLNYHDTGNPRVYLTLVGGGAFGNDLSWIVSALRRALKLVSHHPLDVRLVNNRNVPIEIESLIREFGGRSTG</sequence>
<protein>
    <submittedName>
        <fullName evidence="1">Uncharacterized protein</fullName>
    </submittedName>
</protein>
<dbReference type="RefSeq" id="WP_000118342.1">
    <property type="nucleotide sequence ID" value="NZ_KT754161.1"/>
</dbReference>
<proteinExistence type="predicted"/>
<evidence type="ECO:0000313" key="1">
    <source>
        <dbReference type="EMBL" id="AMQ11611.1"/>
    </source>
</evidence>
<name>A0A142CM16_SHIDY</name>
<organism evidence="1">
    <name type="scientific">Shigella dysenteriae 1</name>
    <dbReference type="NCBI Taxonomy" id="984897"/>
    <lineage>
        <taxon>Bacteria</taxon>
        <taxon>Pseudomonadati</taxon>
        <taxon>Pseudomonadota</taxon>
        <taxon>Gammaproteobacteria</taxon>
        <taxon>Enterobacterales</taxon>
        <taxon>Enterobacteriaceae</taxon>
        <taxon>Shigella</taxon>
    </lineage>
</organism>
<accession>A0A142CM16</accession>
<geneLocation type="plasmid" evidence="1">
    <name>pCAR10</name>
</geneLocation>